<comment type="similarity">
    <text evidence="1">Belongs to the amidase family.</text>
</comment>
<dbReference type="InterPro" id="IPR036928">
    <property type="entry name" value="AS_sf"/>
</dbReference>
<dbReference type="Proteomes" id="UP000264006">
    <property type="component" value="Chromosome"/>
</dbReference>
<dbReference type="Gene3D" id="3.90.1300.10">
    <property type="entry name" value="Amidase signature (AS) domain"/>
    <property type="match status" value="1"/>
</dbReference>
<evidence type="ECO:0000313" key="4">
    <source>
        <dbReference type="EMBL" id="AXV06020.1"/>
    </source>
</evidence>
<feature type="domain" description="Amidase" evidence="3">
    <location>
        <begin position="49"/>
        <end position="471"/>
    </location>
</feature>
<dbReference type="Pfam" id="PF01425">
    <property type="entry name" value="Amidase"/>
    <property type="match status" value="1"/>
</dbReference>
<evidence type="ECO:0000256" key="2">
    <source>
        <dbReference type="SAM" id="MobiDB-lite"/>
    </source>
</evidence>
<proteinExistence type="inferred from homology"/>
<dbReference type="PANTHER" id="PTHR11895">
    <property type="entry name" value="TRANSAMIDASE"/>
    <property type="match status" value="1"/>
</dbReference>
<gene>
    <name evidence="4" type="ORF">DVS28_a1321</name>
</gene>
<accession>A0A346XUX3</accession>
<reference evidence="4 5" key="1">
    <citation type="submission" date="2018-09" db="EMBL/GenBank/DDBJ databases">
        <title>Complete genome sequence of Euzebya sp. DY32-46 isolated from seawater of Pacific Ocean.</title>
        <authorList>
            <person name="Xu L."/>
            <person name="Wu Y.-H."/>
            <person name="Xu X.-W."/>
        </authorList>
    </citation>
    <scope>NUCLEOTIDE SEQUENCE [LARGE SCALE GENOMIC DNA]</scope>
    <source>
        <strain evidence="4 5">DY32-46</strain>
    </source>
</reference>
<dbReference type="AlphaFoldDB" id="A0A346XUX3"/>
<dbReference type="InterPro" id="IPR000120">
    <property type="entry name" value="Amidase"/>
</dbReference>
<sequence>MSDAVPTAVPDPVPDPDARPRVVADGPMADWDAVGTARRITGGDVTATEVLDAALARLAEVDTRIGGLFHLDGNRAHEVLARRQRTGDTDRPLHGVPTAVKDLDQLAGMPTSFGSRATAGHVSGRTDAPVRQFVDTGLIAVGKSAAPEFGMTATGEGLGFAPTRNPWDPQHTVGGSSSGAAALVAARALPIAHAVDGGGSIRIPAACAGLVGLKPTYGRLVEDEDMRGLPVKVVSHGVVTRSVRDTAAFLAAAERTFRNPTMPSIAGVDGPGLGSMRRVAMITESATGPVDGEVLEAVERTGAALETLGHRVEPVVLPFPSTLAEDFLLYWGALAQGVTVTGYAKVGRAFAPEQLDPWTRGLAGHFRSNLHRFPGAIRRLRAFRHDYATFTERYHVVLGPTLGTLPPELGWLSVELPFEDYRERVERFVPFTPAWNVSGAPAVSLPMALSRSGLPIGVHLGAAHGDDRTLLELAFALEASAGFNRPLG</sequence>
<dbReference type="RefSeq" id="WP_216826440.1">
    <property type="nucleotide sequence ID" value="NZ_CP031165.1"/>
</dbReference>
<evidence type="ECO:0000256" key="1">
    <source>
        <dbReference type="ARBA" id="ARBA00009199"/>
    </source>
</evidence>
<dbReference type="InterPro" id="IPR023631">
    <property type="entry name" value="Amidase_dom"/>
</dbReference>
<dbReference type="NCBIfam" id="NF005899">
    <property type="entry name" value="PRK07869.1"/>
    <property type="match status" value="1"/>
</dbReference>
<organism evidence="4 5">
    <name type="scientific">Euzebya pacifica</name>
    <dbReference type="NCBI Taxonomy" id="1608957"/>
    <lineage>
        <taxon>Bacteria</taxon>
        <taxon>Bacillati</taxon>
        <taxon>Actinomycetota</taxon>
        <taxon>Nitriliruptoria</taxon>
        <taxon>Euzebyales</taxon>
    </lineage>
</organism>
<dbReference type="SUPFAM" id="SSF75304">
    <property type="entry name" value="Amidase signature (AS) enzymes"/>
    <property type="match status" value="1"/>
</dbReference>
<feature type="region of interest" description="Disordered" evidence="2">
    <location>
        <begin position="1"/>
        <end position="21"/>
    </location>
</feature>
<dbReference type="PROSITE" id="PS00571">
    <property type="entry name" value="AMIDASES"/>
    <property type="match status" value="1"/>
</dbReference>
<evidence type="ECO:0000259" key="3">
    <source>
        <dbReference type="Pfam" id="PF01425"/>
    </source>
</evidence>
<dbReference type="InterPro" id="IPR020556">
    <property type="entry name" value="Amidase_CS"/>
</dbReference>
<dbReference type="EMBL" id="CP031165">
    <property type="protein sequence ID" value="AXV06020.1"/>
    <property type="molecule type" value="Genomic_DNA"/>
</dbReference>
<dbReference type="GO" id="GO:0003824">
    <property type="term" value="F:catalytic activity"/>
    <property type="evidence" value="ECO:0007669"/>
    <property type="project" value="InterPro"/>
</dbReference>
<protein>
    <submittedName>
        <fullName evidence="4">Amidase amiC</fullName>
    </submittedName>
</protein>
<dbReference type="KEGG" id="euz:DVS28_a1321"/>
<dbReference type="PANTHER" id="PTHR11895:SF7">
    <property type="entry name" value="GLUTAMYL-TRNA(GLN) AMIDOTRANSFERASE SUBUNIT A, MITOCHONDRIAL"/>
    <property type="match status" value="1"/>
</dbReference>
<keyword evidence="5" id="KW-1185">Reference proteome</keyword>
<evidence type="ECO:0000313" key="5">
    <source>
        <dbReference type="Proteomes" id="UP000264006"/>
    </source>
</evidence>
<name>A0A346XUX3_9ACTN</name>